<feature type="domain" description="Type VI secretion system IcmF C-terminal" evidence="1">
    <location>
        <begin position="1058"/>
        <end position="1164"/>
    </location>
</feature>
<feature type="domain" description="IcmF-related" evidence="2">
    <location>
        <begin position="523"/>
        <end position="807"/>
    </location>
</feature>
<dbReference type="SUPFAM" id="SSF52540">
    <property type="entry name" value="P-loop containing nucleoside triphosphate hydrolases"/>
    <property type="match status" value="1"/>
</dbReference>
<protein>
    <submittedName>
        <fullName evidence="5">Type VI secretion system membrane subunit TssM</fullName>
    </submittedName>
</protein>
<dbReference type="Pfam" id="PF06744">
    <property type="entry name" value="IcmF_C"/>
    <property type="match status" value="1"/>
</dbReference>
<dbReference type="InterPro" id="IPR027417">
    <property type="entry name" value="P-loop_NTPase"/>
</dbReference>
<dbReference type="InterPro" id="IPR009612">
    <property type="entry name" value="IcmF-rel"/>
</dbReference>
<dbReference type="AlphaFoldDB" id="A0A2K9AHN1"/>
<feature type="domain" description="Type VI secretion system component TssM1 helical" evidence="4">
    <location>
        <begin position="956"/>
        <end position="1021"/>
    </location>
</feature>
<dbReference type="InterPro" id="IPR048677">
    <property type="entry name" value="TssM1_hel"/>
</dbReference>
<dbReference type="RefSeq" id="WP_106647675.1">
    <property type="nucleotide sequence ID" value="NZ_BMGO01000001.1"/>
</dbReference>
<dbReference type="InterPro" id="IPR010623">
    <property type="entry name" value="IcmF_C"/>
</dbReference>
<evidence type="ECO:0000259" key="1">
    <source>
        <dbReference type="Pfam" id="PF06744"/>
    </source>
</evidence>
<evidence type="ECO:0000259" key="3">
    <source>
        <dbReference type="Pfam" id="PF14331"/>
    </source>
</evidence>
<dbReference type="InterPro" id="IPR017731">
    <property type="entry name" value="TssM1-like"/>
</dbReference>
<dbReference type="NCBIfam" id="TIGR03348">
    <property type="entry name" value="VI_IcmF"/>
    <property type="match status" value="1"/>
</dbReference>
<evidence type="ECO:0000313" key="6">
    <source>
        <dbReference type="Proteomes" id="UP000232693"/>
    </source>
</evidence>
<evidence type="ECO:0000259" key="4">
    <source>
        <dbReference type="Pfam" id="PF21070"/>
    </source>
</evidence>
<dbReference type="InterPro" id="IPR025743">
    <property type="entry name" value="TssM1_N"/>
</dbReference>
<proteinExistence type="predicted"/>
<dbReference type="Pfam" id="PF06761">
    <property type="entry name" value="IcmF-related"/>
    <property type="match status" value="1"/>
</dbReference>
<dbReference type="Gene3D" id="3.40.50.300">
    <property type="entry name" value="P-loop containing nucleotide triphosphate hydrolases"/>
    <property type="match status" value="1"/>
</dbReference>
<dbReference type="Pfam" id="PF14331">
    <property type="entry name" value="IcmF-related_N"/>
    <property type="match status" value="1"/>
</dbReference>
<dbReference type="OrthoDB" id="9758229at2"/>
<sequence length="1183" mass="134619">MAGIIKKIGKVITHKITLISLVIVAVIAVVWFGGPLISIGGYEILSSVAARLSLLLIIACVWLAVKMWKLQQANRKNKKLMQHISKEDQDQLDIEQSSDDEIAVLEKRMSDALQYLRKSDVKSKNLYQLPWYLLIGPPGAGKTTSIINSGLNLPLADEFGASPIKGVGGTRNCDWWFTDDAILLDTAGRYTTQDSYQEVDSRAWHGFLNLLKKTRPMRPVNGAIVTISIAELLQQSHSELNELAGTIRKRIQELKMQLGINIPVYLVLSKGDLLAGFNELFEDISREEREEVFGLTFEVGEDFSHHKAVDKFNRYFVELIQNIERKLLKKLQHEKSEQRRALIYSFPRQLRLAQKNIDDFIKIAFSQNRYEEPILLRGVYLTSATQEGTPINRIGRDISNTFGFKQERVRSDSGDGKGYFIKRLLTDVIFKEDKLVGVNIAYQKRQRLIHRIGYGLAGFCLITFSYLWSHSYANNKQLITSTSSLVTEYNQASGGGITDKSNLLELNGGLNVLKKFSNQIIDNKNTLSEGFGLYQGDKFSGVTQQVYNKGLANYFGPYLKGSLEKEMLQAKQHNDYLYELLRIYLMFYLPQHKEDKDIASLFEHLWRRDYPGEINEELRSDLKGHLSYFLTEHMSLPEQDRKLVSFAQEKLSQVSLVERVYNSILDNYLNAMPEFKPSDYLSQQVENYFYRKSGKSLREGVPGLYTQAGYHAIFKRESKKISEILSKDSWVLPTDDAGTLDKLSLLDIQEQVREKYFQDYIFYWKELINDLAVREFSTPEEGALMLQELTGVKAPIERLYSAIRNNVMLARPKDEGINMDAAKDIAETAAPSRVTNNANRFDRLIPDSADIDTVPEQVVNDAFYDIIQYVGEPDGNSPLKQSIGALKNMQVFLESISNANNAEEKTYQVTSSPQAASIISELEKEASVTPQPMSEWLGKVENSGKTLTNTGTYSYLNNLWKTEVLSECRRAIEGRYPVNKRSRKDITLDDFRSFFSYGGTIDRFFNQHLSVFVDTSRGRWRLHKDIGISNYTLRQLEKAKAIRESFFVRNGTDIAVNFTLKPSSLSVNAGQVLVDIEGQVLSYRHGPLRAYPTRWPGPKPQIATSISFTPTDGGQTETVRTSGFWSLFRLLDKAKLKKTLAYDKFLVEFKHDEFDASFELQAHSVNNPFFGSDLEGFNCPTDL</sequence>
<dbReference type="Pfam" id="PF21070">
    <property type="entry name" value="IcmF_helical"/>
    <property type="match status" value="1"/>
</dbReference>
<keyword evidence="6" id="KW-1185">Reference proteome</keyword>
<dbReference type="PANTHER" id="PTHR36153">
    <property type="entry name" value="INNER MEMBRANE PROTEIN-RELATED"/>
    <property type="match status" value="1"/>
</dbReference>
<evidence type="ECO:0000259" key="2">
    <source>
        <dbReference type="Pfam" id="PF06761"/>
    </source>
</evidence>
<dbReference type="EMBL" id="CP025120">
    <property type="protein sequence ID" value="AUD79886.1"/>
    <property type="molecule type" value="Genomic_DNA"/>
</dbReference>
<evidence type="ECO:0000313" key="5">
    <source>
        <dbReference type="EMBL" id="AUD79886.1"/>
    </source>
</evidence>
<name>A0A2K9AHN1_9GAMM</name>
<gene>
    <name evidence="5" type="primary">icmF</name>
    <name evidence="5" type="ORF">CW740_11745</name>
</gene>
<organism evidence="5 6">
    <name type="scientific">Kangiella profundi</name>
    <dbReference type="NCBI Taxonomy" id="1561924"/>
    <lineage>
        <taxon>Bacteria</taxon>
        <taxon>Pseudomonadati</taxon>
        <taxon>Pseudomonadota</taxon>
        <taxon>Gammaproteobacteria</taxon>
        <taxon>Kangiellales</taxon>
        <taxon>Kangiellaceae</taxon>
        <taxon>Kangiella</taxon>
    </lineage>
</organism>
<dbReference type="Proteomes" id="UP000232693">
    <property type="component" value="Chromosome"/>
</dbReference>
<dbReference type="InterPro" id="IPR053156">
    <property type="entry name" value="T6SS_TssM-like"/>
</dbReference>
<dbReference type="KEGG" id="kpd:CW740_11745"/>
<dbReference type="PANTHER" id="PTHR36153:SF1">
    <property type="entry name" value="TYPE VI SECRETION SYSTEM COMPONENT TSSM1"/>
    <property type="match status" value="1"/>
</dbReference>
<accession>A0A2K9AHN1</accession>
<reference evidence="5 6" key="1">
    <citation type="submission" date="2017-12" db="EMBL/GenBank/DDBJ databases">
        <title>Kangiella profundi FT102 completed genome.</title>
        <authorList>
            <person name="Xu J."/>
            <person name="Wang J."/>
            <person name="Lu Y."/>
        </authorList>
    </citation>
    <scope>NUCLEOTIDE SEQUENCE [LARGE SCALE GENOMIC DNA]</scope>
    <source>
        <strain evidence="5 6">FT102</strain>
    </source>
</reference>
<feature type="domain" description="Type VI secretion system component TssM1 N-terminal" evidence="3">
    <location>
        <begin position="197"/>
        <end position="456"/>
    </location>
</feature>